<accession>A0A1Y2IXC2</accession>
<protein>
    <recommendedName>
        <fullName evidence="7">C2H2-type domain-containing protein</fullName>
    </recommendedName>
</protein>
<dbReference type="SUPFAM" id="SSF57667">
    <property type="entry name" value="beta-beta-alpha zinc fingers"/>
    <property type="match status" value="1"/>
</dbReference>
<feature type="region of interest" description="Disordered" evidence="6">
    <location>
        <begin position="333"/>
        <end position="354"/>
    </location>
</feature>
<proteinExistence type="predicted"/>
<feature type="domain" description="C2H2-type" evidence="7">
    <location>
        <begin position="155"/>
        <end position="182"/>
    </location>
</feature>
<evidence type="ECO:0000256" key="5">
    <source>
        <dbReference type="PROSITE-ProRule" id="PRU00042"/>
    </source>
</evidence>
<feature type="compositionally biased region" description="Low complexity" evidence="6">
    <location>
        <begin position="115"/>
        <end position="125"/>
    </location>
</feature>
<feature type="region of interest" description="Disordered" evidence="6">
    <location>
        <begin position="213"/>
        <end position="297"/>
    </location>
</feature>
<evidence type="ECO:0000256" key="6">
    <source>
        <dbReference type="SAM" id="MobiDB-lite"/>
    </source>
</evidence>
<dbReference type="OrthoDB" id="654211at2759"/>
<reference evidence="8 9" key="1">
    <citation type="journal article" date="2015" name="Biotechnol. Biofuels">
        <title>Enhanced degradation of softwood versus hardwood by the white-rot fungus Pycnoporus coccineus.</title>
        <authorList>
            <person name="Couturier M."/>
            <person name="Navarro D."/>
            <person name="Chevret D."/>
            <person name="Henrissat B."/>
            <person name="Piumi F."/>
            <person name="Ruiz-Duenas F.J."/>
            <person name="Martinez A.T."/>
            <person name="Grigoriev I.V."/>
            <person name="Riley R."/>
            <person name="Lipzen A."/>
            <person name="Berrin J.G."/>
            <person name="Master E.R."/>
            <person name="Rosso M.N."/>
        </authorList>
    </citation>
    <scope>NUCLEOTIDE SEQUENCE [LARGE SCALE GENOMIC DNA]</scope>
    <source>
        <strain evidence="8 9">BRFM310</strain>
    </source>
</reference>
<organism evidence="8 9">
    <name type="scientific">Trametes coccinea (strain BRFM310)</name>
    <name type="common">Pycnoporus coccineus</name>
    <dbReference type="NCBI Taxonomy" id="1353009"/>
    <lineage>
        <taxon>Eukaryota</taxon>
        <taxon>Fungi</taxon>
        <taxon>Dikarya</taxon>
        <taxon>Basidiomycota</taxon>
        <taxon>Agaricomycotina</taxon>
        <taxon>Agaricomycetes</taxon>
        <taxon>Polyporales</taxon>
        <taxon>Polyporaceae</taxon>
        <taxon>Trametes</taxon>
    </lineage>
</organism>
<dbReference type="Pfam" id="PF00096">
    <property type="entry name" value="zf-C2H2"/>
    <property type="match status" value="2"/>
</dbReference>
<keyword evidence="9" id="KW-1185">Reference proteome</keyword>
<dbReference type="PANTHER" id="PTHR14196:SF12">
    <property type="entry name" value="ZINC FINGER PROTEIN 208-LIKE"/>
    <property type="match status" value="1"/>
</dbReference>
<evidence type="ECO:0000313" key="9">
    <source>
        <dbReference type="Proteomes" id="UP000193067"/>
    </source>
</evidence>
<evidence type="ECO:0000313" key="8">
    <source>
        <dbReference type="EMBL" id="OSD05758.1"/>
    </source>
</evidence>
<feature type="domain" description="C2H2-type" evidence="7">
    <location>
        <begin position="183"/>
        <end position="211"/>
    </location>
</feature>
<feature type="region of interest" description="Disordered" evidence="6">
    <location>
        <begin position="1"/>
        <end position="33"/>
    </location>
</feature>
<name>A0A1Y2IXC2_TRAC3</name>
<dbReference type="InterPro" id="IPR013087">
    <property type="entry name" value="Znf_C2H2_type"/>
</dbReference>
<gene>
    <name evidence="8" type="ORF">PYCCODRAFT_1457237</name>
</gene>
<dbReference type="AlphaFoldDB" id="A0A1Y2IXC2"/>
<dbReference type="GO" id="GO:0000977">
    <property type="term" value="F:RNA polymerase II transcription regulatory region sequence-specific DNA binding"/>
    <property type="evidence" value="ECO:0007669"/>
    <property type="project" value="TreeGrafter"/>
</dbReference>
<dbReference type="STRING" id="1353009.A0A1Y2IXC2"/>
<evidence type="ECO:0000256" key="4">
    <source>
        <dbReference type="ARBA" id="ARBA00022833"/>
    </source>
</evidence>
<evidence type="ECO:0000256" key="3">
    <source>
        <dbReference type="ARBA" id="ARBA00022771"/>
    </source>
</evidence>
<evidence type="ECO:0000259" key="7">
    <source>
        <dbReference type="PROSITE" id="PS50157"/>
    </source>
</evidence>
<keyword evidence="4" id="KW-0862">Zinc</keyword>
<evidence type="ECO:0000256" key="1">
    <source>
        <dbReference type="ARBA" id="ARBA00022723"/>
    </source>
</evidence>
<dbReference type="PANTHER" id="PTHR14196">
    <property type="entry name" value="ODD-SKIPPED - RELATED"/>
    <property type="match status" value="1"/>
</dbReference>
<dbReference type="PROSITE" id="PS50157">
    <property type="entry name" value="ZINC_FINGER_C2H2_2"/>
    <property type="match status" value="2"/>
</dbReference>
<feature type="region of interest" description="Disordered" evidence="6">
    <location>
        <begin position="78"/>
        <end position="154"/>
    </location>
</feature>
<dbReference type="Proteomes" id="UP000193067">
    <property type="component" value="Unassembled WGS sequence"/>
</dbReference>
<dbReference type="Gene3D" id="3.30.160.60">
    <property type="entry name" value="Classic Zinc Finger"/>
    <property type="match status" value="2"/>
</dbReference>
<evidence type="ECO:0000256" key="2">
    <source>
        <dbReference type="ARBA" id="ARBA00022737"/>
    </source>
</evidence>
<dbReference type="EMBL" id="KZ084092">
    <property type="protein sequence ID" value="OSD05758.1"/>
    <property type="molecule type" value="Genomic_DNA"/>
</dbReference>
<dbReference type="InterPro" id="IPR036236">
    <property type="entry name" value="Znf_C2H2_sf"/>
</dbReference>
<dbReference type="PROSITE" id="PS00028">
    <property type="entry name" value="ZINC_FINGER_C2H2_1"/>
    <property type="match status" value="1"/>
</dbReference>
<dbReference type="SMART" id="SM00355">
    <property type="entry name" value="ZnF_C2H2"/>
    <property type="match status" value="2"/>
</dbReference>
<dbReference type="GO" id="GO:0005634">
    <property type="term" value="C:nucleus"/>
    <property type="evidence" value="ECO:0007669"/>
    <property type="project" value="TreeGrafter"/>
</dbReference>
<keyword evidence="3 5" id="KW-0863">Zinc-finger</keyword>
<dbReference type="FunFam" id="3.30.160.60:FF:000690">
    <property type="entry name" value="Zinc finger protein 354C"/>
    <property type="match status" value="1"/>
</dbReference>
<keyword evidence="1" id="KW-0479">Metal-binding</keyword>
<feature type="compositionally biased region" description="Low complexity" evidence="6">
    <location>
        <begin position="213"/>
        <end position="247"/>
    </location>
</feature>
<sequence>MHNVPSPSDYMFKTPQAPSHAPYTPPGFSLGFPPHDHAVYLQSGPSNYSALPGAPARSGYPYASSSCTAPPAAYPATPPGYRGYQHKAPGQNPLTEPDEPTMAISLARSSRLQPATTATTSSSDTGGNGSGSDGGREPTPPSSQERPRDVKKKTHHCWMCHKSFDRPSTLKKHLLVHTGEKAFACESCGRRFGVASNLNRHAKTCRAAAIPGPAGTPGASSSSPVASTSQPAVASPTSSDESTAVVTPAPPVEHPTETPTPRRSTRKRKAPSTEESNTPEMTSDRQSRSRKRARRAPSPVLWIPDSLKAFDLTPLTKGTPVPLPPVRPFQESNQVEERDSFDENASVTPYHPRGWKGRLPGPGLLGNNVANRGGGQLLIF</sequence>
<dbReference type="GO" id="GO:0000981">
    <property type="term" value="F:DNA-binding transcription factor activity, RNA polymerase II-specific"/>
    <property type="evidence" value="ECO:0007669"/>
    <property type="project" value="TreeGrafter"/>
</dbReference>
<dbReference type="GO" id="GO:0008270">
    <property type="term" value="F:zinc ion binding"/>
    <property type="evidence" value="ECO:0007669"/>
    <property type="project" value="UniProtKB-KW"/>
</dbReference>
<keyword evidence="2" id="KW-0677">Repeat</keyword>
<dbReference type="InterPro" id="IPR050717">
    <property type="entry name" value="C2H2-ZF_Transcription_Reg"/>
</dbReference>